<proteinExistence type="predicted"/>
<dbReference type="KEGG" id="dvl:Dvul_0580"/>
<gene>
    <name evidence="1" type="ordered locus">Dvul_0580</name>
</gene>
<dbReference type="HOGENOM" id="CLU_168854_1_0_7"/>
<evidence type="ECO:0000313" key="2">
    <source>
        <dbReference type="Proteomes" id="UP000009173"/>
    </source>
</evidence>
<name>A0A0H3A5K2_NITV4</name>
<dbReference type="EMBL" id="CP000527">
    <property type="protein sequence ID" value="ABM27603.1"/>
    <property type="molecule type" value="Genomic_DNA"/>
</dbReference>
<evidence type="ECO:0000313" key="1">
    <source>
        <dbReference type="EMBL" id="ABM27603.1"/>
    </source>
</evidence>
<sequence>MLVDIIGKALVRGAIKRCQLHYNRWEGIMRQSITSITQSMVLGARQSKKIAECIGKPYPTMMRELNPFDHSAKLGAETLLEIMKVTRNVAALEYMARELGYKVTPCEGDGQLRHCD</sequence>
<dbReference type="Pfam" id="PF06892">
    <property type="entry name" value="Phage_CP76"/>
    <property type="match status" value="1"/>
</dbReference>
<reference evidence="2" key="1">
    <citation type="journal article" date="2009" name="Environ. Microbiol.">
        <title>Contribution of mobile genetic elements to Desulfovibrio vulgaris genome plasticity.</title>
        <authorList>
            <person name="Walker C.B."/>
            <person name="Stolyar S."/>
            <person name="Chivian D."/>
            <person name="Pinel N."/>
            <person name="Gabster J.A."/>
            <person name="Dehal P.S."/>
            <person name="He Z."/>
            <person name="Yang Z.K."/>
            <person name="Yen H.C."/>
            <person name="Zhou J."/>
            <person name="Wall J.D."/>
            <person name="Hazen T.C."/>
            <person name="Arkin A.P."/>
            <person name="Stahl D.A."/>
        </authorList>
    </citation>
    <scope>NUCLEOTIDE SEQUENCE [LARGE SCALE GENOMIC DNA]</scope>
    <source>
        <strain evidence="2">DP4</strain>
    </source>
</reference>
<dbReference type="InterPro" id="IPR009679">
    <property type="entry name" value="Phage_186_CII-like"/>
</dbReference>
<dbReference type="Proteomes" id="UP000009173">
    <property type="component" value="Chromosome"/>
</dbReference>
<dbReference type="GO" id="GO:0003677">
    <property type="term" value="F:DNA binding"/>
    <property type="evidence" value="ECO:0007669"/>
    <property type="project" value="InterPro"/>
</dbReference>
<protein>
    <submittedName>
        <fullName evidence="1">Uncharacterized protein</fullName>
    </submittedName>
</protein>
<accession>A0A0H3A5K2</accession>
<organism evidence="1 2">
    <name type="scientific">Nitratidesulfovibrio vulgaris (strain DP4)</name>
    <name type="common">Desulfovibrio vulgaris</name>
    <dbReference type="NCBI Taxonomy" id="391774"/>
    <lineage>
        <taxon>Bacteria</taxon>
        <taxon>Pseudomonadati</taxon>
        <taxon>Thermodesulfobacteriota</taxon>
        <taxon>Desulfovibrionia</taxon>
        <taxon>Desulfovibrionales</taxon>
        <taxon>Desulfovibrionaceae</taxon>
        <taxon>Nitratidesulfovibrio</taxon>
    </lineage>
</organism>
<dbReference type="AlphaFoldDB" id="A0A0H3A5K2"/>